<keyword evidence="11" id="KW-0408">Iron</keyword>
<feature type="compositionally biased region" description="Basic residues" evidence="16">
    <location>
        <begin position="1194"/>
        <end position="1208"/>
    </location>
</feature>
<evidence type="ECO:0000256" key="9">
    <source>
        <dbReference type="ARBA" id="ARBA00022964"/>
    </source>
</evidence>
<dbReference type="Gene3D" id="2.60.120.650">
    <property type="entry name" value="Cupin"/>
    <property type="match status" value="1"/>
</dbReference>
<dbReference type="CDD" id="cd20392">
    <property type="entry name" value="Tudor_JMJD2_rpt2"/>
    <property type="match status" value="1"/>
</dbReference>
<dbReference type="InterPro" id="IPR003347">
    <property type="entry name" value="JmjC_dom"/>
</dbReference>
<proteinExistence type="inferred from homology"/>
<keyword evidence="14" id="KW-0539">Nucleus</keyword>
<keyword evidence="6" id="KW-0863">Zinc-finger</keyword>
<evidence type="ECO:0000256" key="1">
    <source>
        <dbReference type="ARBA" id="ARBA00004123"/>
    </source>
</evidence>
<dbReference type="Proteomes" id="UP000694924">
    <property type="component" value="Unplaced"/>
</dbReference>
<keyword evidence="5" id="KW-0677">Repeat</keyword>
<evidence type="ECO:0000259" key="19">
    <source>
        <dbReference type="PROSITE" id="PS51805"/>
    </source>
</evidence>
<keyword evidence="8" id="KW-0156">Chromatin regulator</keyword>
<evidence type="ECO:0000256" key="10">
    <source>
        <dbReference type="ARBA" id="ARBA00023002"/>
    </source>
</evidence>
<evidence type="ECO:0000256" key="12">
    <source>
        <dbReference type="ARBA" id="ARBA00023015"/>
    </source>
</evidence>
<dbReference type="SMART" id="SM00558">
    <property type="entry name" value="JmjC"/>
    <property type="match status" value="1"/>
</dbReference>
<evidence type="ECO:0000256" key="7">
    <source>
        <dbReference type="ARBA" id="ARBA00022833"/>
    </source>
</evidence>
<keyword evidence="7" id="KW-0862">Zinc</keyword>
<dbReference type="CDD" id="cd15571">
    <property type="entry name" value="ePHD"/>
    <property type="match status" value="1"/>
</dbReference>
<keyword evidence="12" id="KW-0805">Transcription regulation</keyword>
<sequence>MANKTKSINKTQPRIQVFRPTYDEFKNFTSYIEYMESKGAHKAGLAKVIPPPEWVPRKRGYDLDTLELSIPAPICQVVTGKQGLYQQINIQKKSMTVQEYSKLANSDRYITPRHFDYEDLERKYWKNITYVAPIYGADVSGSLTDPDVKEWNINHLGTILDYVNKDYGISIDGVNTAYLYFGMWKTTFAWHTEDMDLYSINYLHFGAPKTWYAIPPEHGRRLERLASGFFPSSYQSCQAFLRHKMSLISPQILKQYSIPCNKITQEAGEIMITFPYGYHAGFNHGFNCAESTNFAAPRWVEYGKRATQCTCSKDMVKISMDTFVKRFQPERYELWLRGEDIGPHPEDPRQTAAPMPSQMDLLCSNTSNGQLPQSYLNAAPKNKRHTIHKKKNIIGTNTDDMVDLVNRSDIPADLKKALQDLEYEEGDDQPDEQQLEVLEDIWLKAGEMDVNEATVYDDGYNRKKGRKRKRKQNSTEKKEHHKSKKNSVKMVSPKRSDDQIVSIKLEQEEMSAIDQETIDQQNLLNQTDPLLLTNENVSSESNSNTLISQLSMEESASFVDTTDKSSTKKKKKHSKTPEYKMKQKSLSKGKGKHTNIPPLFIQNEPLDVSDADVQRKLIAMPSLSPYKTYTMKDISNNQRKINLLPGNIISVGNEFSMTTMKDKTVVNITNSGQIMHPSYDDDKQQVEGTITVDVHDKQQNPFLKTSKKPNKKHVYKSTFPNVNLLKNNALSSKQMEDNKKTLNEDSKIYTQDIKPVGGSTSYKSIGMVQTERCITSYARKDIIKAPKLMHLDLSNTKVISKVELDDADKGLRLAPNLMMLPKEETQDTKRIMFLPNTSTNNDPPILENEVTGRESTTLEKKNDIDVLTPSTTFAIQKKNNAVMCNYFPKTAAILPKPLNQNNVSLKKGIELKSINNKEMTKNNLWQIPCNNSVFLSSQNYNNKSLQLSLANAKRSGLLNACTNIQIGPTTTATLTTLKKFDSNKVLLTAGSPNIAQCSKLTLTSPIQLNTMETNNTTLQDNNDNISNSMASLTRILPAPEKIVPKNSLIIRKLENDQGICRSQMKQQQQQQQQQQHTSTKSLLSCTVKNIDDMANLEVRQGNVVATAAAAAAGTLMNKMNKIESNNMSYNTNYHLNNIQNYHQRDLTINMIKQEDNKYVNVSKTQWPNLEQNSNNRHLTMPELKPIKPPVVRRKPKEKLKKATTRKKQNAQSTVISLNSEEKGSSSSYPALMIPGHISDMLNPNIPSSDMMKAYNDYWSAQVSHCAICATFASTRYGNSQVMPPDWKYCKPTILPESSPIWVSSTIFAVNSKEQAVESENSKILRCRECHVTVHASCYGITMLPTDPSNWACDKCKAGKSDVMCCLCPMRGGAVKRTSDGGWAHILCALLLPGVTFKDAINKDPINVLTIRKNVLKQKCCYCRYNDGACLSCNECDNQFHASCGLVAGATFAIPLYNSQELQVTCHGHDDGKEKIPVIRQGETVWAKHRNSRYYKAKVESIKDTLFYMVTFSDNSFSDDLYPSDIINYDPGKPPQIDAAVTVNWTDGEVYDGTFEGTNHQIMYTVIFEDGSQLALKRNDIYSLQEDMPKRVRSRLSIATEMKHRYHLYGLEDDTTNAQRHAKQVKHCD</sequence>
<dbReference type="Pfam" id="PF02375">
    <property type="entry name" value="JmjN"/>
    <property type="match status" value="1"/>
</dbReference>
<keyword evidence="4" id="KW-0479">Metal-binding</keyword>
<evidence type="ECO:0000256" key="3">
    <source>
        <dbReference type="ARBA" id="ARBA00012900"/>
    </source>
</evidence>
<dbReference type="Pfam" id="PF13831">
    <property type="entry name" value="PHD_2"/>
    <property type="match status" value="1"/>
</dbReference>
<gene>
    <name evidence="21" type="primary">LOC107067302</name>
</gene>
<feature type="domain" description="JmjN" evidence="17">
    <location>
        <begin position="15"/>
        <end position="57"/>
    </location>
</feature>
<feature type="compositionally biased region" description="Low complexity" evidence="16">
    <location>
        <begin position="1066"/>
        <end position="1075"/>
    </location>
</feature>
<feature type="region of interest" description="Disordered" evidence="16">
    <location>
        <begin position="1194"/>
        <end position="1223"/>
    </location>
</feature>
<dbReference type="InterPro" id="IPR019787">
    <property type="entry name" value="Znf_PHD-finger"/>
</dbReference>
<dbReference type="SMART" id="SM00249">
    <property type="entry name" value="PHD"/>
    <property type="match status" value="2"/>
</dbReference>
<evidence type="ECO:0000313" key="20">
    <source>
        <dbReference type="Proteomes" id="UP000694924"/>
    </source>
</evidence>
<dbReference type="PANTHER" id="PTHR10694">
    <property type="entry name" value="LYSINE-SPECIFIC DEMETHYLASE"/>
    <property type="match status" value="1"/>
</dbReference>
<dbReference type="SMART" id="SM00545">
    <property type="entry name" value="JmjN"/>
    <property type="match status" value="1"/>
</dbReference>
<evidence type="ECO:0000256" key="16">
    <source>
        <dbReference type="SAM" id="MobiDB-lite"/>
    </source>
</evidence>
<dbReference type="EC" id="1.14.11.66" evidence="3"/>
<dbReference type="PANTHER" id="PTHR10694:SF129">
    <property type="entry name" value="LYSINE-SPECIFIC DEMETHYLASE 4B-RELATED"/>
    <property type="match status" value="1"/>
</dbReference>
<evidence type="ECO:0000256" key="6">
    <source>
        <dbReference type="ARBA" id="ARBA00022771"/>
    </source>
</evidence>
<evidence type="ECO:0000256" key="4">
    <source>
        <dbReference type="ARBA" id="ARBA00022723"/>
    </source>
</evidence>
<accession>A0ABM1ID80</accession>
<dbReference type="Pfam" id="PF02373">
    <property type="entry name" value="JmjC"/>
    <property type="match status" value="1"/>
</dbReference>
<keyword evidence="20" id="KW-1185">Reference proteome</keyword>
<evidence type="ECO:0000256" key="5">
    <source>
        <dbReference type="ARBA" id="ARBA00022737"/>
    </source>
</evidence>
<evidence type="ECO:0000259" key="17">
    <source>
        <dbReference type="PROSITE" id="PS51183"/>
    </source>
</evidence>
<feature type="domain" description="JmjC" evidence="18">
    <location>
        <begin position="145"/>
        <end position="311"/>
    </location>
</feature>
<keyword evidence="10" id="KW-0560">Oxidoreductase</keyword>
<dbReference type="Gene3D" id="2.30.30.140">
    <property type="match status" value="1"/>
</dbReference>
<dbReference type="InterPro" id="IPR011011">
    <property type="entry name" value="Znf_FYVE_PHD"/>
</dbReference>
<protein>
    <recommendedName>
        <fullName evidence="3">[histone H3]-trimethyl-L-lysine(9) demethylase</fullName>
        <ecNumber evidence="3">1.14.11.66</ecNumber>
    </recommendedName>
</protein>
<evidence type="ECO:0000313" key="21">
    <source>
        <dbReference type="RefSeq" id="XP_015178167.1"/>
    </source>
</evidence>
<evidence type="ECO:0000256" key="11">
    <source>
        <dbReference type="ARBA" id="ARBA00023004"/>
    </source>
</evidence>
<comment type="similarity">
    <text evidence="2">Belongs to the JHDM3 histone demethylase family.</text>
</comment>
<dbReference type="Gene3D" id="3.10.330.70">
    <property type="match status" value="1"/>
</dbReference>
<dbReference type="Pfam" id="PF13832">
    <property type="entry name" value="zf-HC5HC2H_2"/>
    <property type="match status" value="1"/>
</dbReference>
<name>A0ABM1ID80_POLDO</name>
<dbReference type="PROSITE" id="PS51805">
    <property type="entry name" value="EPHD"/>
    <property type="match status" value="1"/>
</dbReference>
<keyword evidence="9" id="KW-0223">Dioxygenase</keyword>
<evidence type="ECO:0000256" key="2">
    <source>
        <dbReference type="ARBA" id="ARBA00009711"/>
    </source>
</evidence>
<dbReference type="CDD" id="cd20391">
    <property type="entry name" value="Tudor_JMJD2_rpt1"/>
    <property type="match status" value="1"/>
</dbReference>
<organism evidence="20 21">
    <name type="scientific">Polistes dominula</name>
    <name type="common">European paper wasp</name>
    <name type="synonym">Vespa dominula</name>
    <dbReference type="NCBI Taxonomy" id="743375"/>
    <lineage>
        <taxon>Eukaryota</taxon>
        <taxon>Metazoa</taxon>
        <taxon>Ecdysozoa</taxon>
        <taxon>Arthropoda</taxon>
        <taxon>Hexapoda</taxon>
        <taxon>Insecta</taxon>
        <taxon>Pterygota</taxon>
        <taxon>Neoptera</taxon>
        <taxon>Endopterygota</taxon>
        <taxon>Hymenoptera</taxon>
        <taxon>Apocrita</taxon>
        <taxon>Aculeata</taxon>
        <taxon>Vespoidea</taxon>
        <taxon>Vespidae</taxon>
        <taxon>Polistinae</taxon>
        <taxon>Polistini</taxon>
        <taxon>Polistes</taxon>
    </lineage>
</organism>
<evidence type="ECO:0000256" key="8">
    <source>
        <dbReference type="ARBA" id="ARBA00022853"/>
    </source>
</evidence>
<feature type="region of interest" description="Disordered" evidence="16">
    <location>
        <begin position="554"/>
        <end position="600"/>
    </location>
</feature>
<comment type="subcellular location">
    <subcellularLocation>
        <location evidence="1">Nucleus</location>
    </subcellularLocation>
</comment>
<reference evidence="21" key="1">
    <citation type="submission" date="2025-08" db="UniProtKB">
        <authorList>
            <consortium name="RefSeq"/>
        </authorList>
    </citation>
    <scope>IDENTIFICATION</scope>
</reference>
<dbReference type="GeneID" id="107067302"/>
<dbReference type="SUPFAM" id="SSF51197">
    <property type="entry name" value="Clavaminate synthase-like"/>
    <property type="match status" value="1"/>
</dbReference>
<evidence type="ECO:0000256" key="13">
    <source>
        <dbReference type="ARBA" id="ARBA00023163"/>
    </source>
</evidence>
<evidence type="ECO:0000256" key="15">
    <source>
        <dbReference type="ARBA" id="ARBA00049349"/>
    </source>
</evidence>
<evidence type="ECO:0000256" key="14">
    <source>
        <dbReference type="ARBA" id="ARBA00023242"/>
    </source>
</evidence>
<dbReference type="InterPro" id="IPR040477">
    <property type="entry name" value="KDM4-like_Tudor"/>
</dbReference>
<dbReference type="SMART" id="SM00333">
    <property type="entry name" value="TUDOR"/>
    <property type="match status" value="2"/>
</dbReference>
<dbReference type="InterPro" id="IPR001965">
    <property type="entry name" value="Znf_PHD"/>
</dbReference>
<dbReference type="InterPro" id="IPR013083">
    <property type="entry name" value="Znf_RING/FYVE/PHD"/>
</dbReference>
<keyword evidence="13" id="KW-0804">Transcription</keyword>
<dbReference type="SUPFAM" id="SSF63748">
    <property type="entry name" value="Tudor/PWWP/MBT"/>
    <property type="match status" value="2"/>
</dbReference>
<dbReference type="CDD" id="cd15493">
    <property type="entry name" value="PHD_JMJD2"/>
    <property type="match status" value="1"/>
</dbReference>
<feature type="region of interest" description="Disordered" evidence="16">
    <location>
        <begin position="457"/>
        <end position="498"/>
    </location>
</feature>
<evidence type="ECO:0000259" key="18">
    <source>
        <dbReference type="PROSITE" id="PS51184"/>
    </source>
</evidence>
<dbReference type="InterPro" id="IPR002999">
    <property type="entry name" value="Tudor"/>
</dbReference>
<dbReference type="RefSeq" id="XP_015178167.1">
    <property type="nucleotide sequence ID" value="XM_015322681.1"/>
</dbReference>
<dbReference type="PROSITE" id="PS51184">
    <property type="entry name" value="JMJC"/>
    <property type="match status" value="1"/>
</dbReference>
<dbReference type="InterPro" id="IPR003349">
    <property type="entry name" value="JmjN"/>
</dbReference>
<feature type="region of interest" description="Disordered" evidence="16">
    <location>
        <begin position="1061"/>
        <end position="1080"/>
    </location>
</feature>
<dbReference type="Pfam" id="PF18104">
    <property type="entry name" value="Tudor_2"/>
    <property type="match status" value="2"/>
</dbReference>
<feature type="compositionally biased region" description="Basic residues" evidence="16">
    <location>
        <begin position="462"/>
        <end position="472"/>
    </location>
</feature>
<dbReference type="PROSITE" id="PS51183">
    <property type="entry name" value="JMJN"/>
    <property type="match status" value="1"/>
</dbReference>
<dbReference type="InterPro" id="IPR034732">
    <property type="entry name" value="EPHD"/>
</dbReference>
<dbReference type="SUPFAM" id="SSF57903">
    <property type="entry name" value="FYVE/PHD zinc finger"/>
    <property type="match status" value="1"/>
</dbReference>
<dbReference type="Gene3D" id="3.30.40.10">
    <property type="entry name" value="Zinc/RING finger domain, C3HC4 (zinc finger)"/>
    <property type="match status" value="2"/>
</dbReference>
<feature type="domain" description="PHD-type" evidence="19">
    <location>
        <begin position="1361"/>
        <end position="1469"/>
    </location>
</feature>
<feature type="compositionally biased region" description="Basic residues" evidence="16">
    <location>
        <begin position="582"/>
        <end position="593"/>
    </location>
</feature>
<comment type="catalytic activity">
    <reaction evidence="15">
        <text>N(6),N(6),N(6)-trimethyl-L-lysyl(9)-[histone H3] + 2 2-oxoglutarate + 2 O2 = N(6)-methyl-L-lysyl(9)-[histone H3] + 2 formaldehyde + 2 succinate + 2 CO2</text>
        <dbReference type="Rhea" id="RHEA:60200"/>
        <dbReference type="Rhea" id="RHEA-COMP:15538"/>
        <dbReference type="Rhea" id="RHEA-COMP:15542"/>
        <dbReference type="ChEBI" id="CHEBI:15379"/>
        <dbReference type="ChEBI" id="CHEBI:16526"/>
        <dbReference type="ChEBI" id="CHEBI:16810"/>
        <dbReference type="ChEBI" id="CHEBI:16842"/>
        <dbReference type="ChEBI" id="CHEBI:30031"/>
        <dbReference type="ChEBI" id="CHEBI:61929"/>
        <dbReference type="ChEBI" id="CHEBI:61961"/>
        <dbReference type="EC" id="1.14.11.66"/>
    </reaction>
</comment>